<evidence type="ECO:0000256" key="1">
    <source>
        <dbReference type="ARBA" id="ARBA00002324"/>
    </source>
</evidence>
<dbReference type="KEGG" id="tsq:D3A95_01005"/>
<comment type="function">
    <text evidence="1">Catalyzes the reversible adenylation of nicotinate mononucleotide (NaMN) to nicotinic acid adenine dinucleotide (NaAD).</text>
</comment>
<dbReference type="InterPro" id="IPR005248">
    <property type="entry name" value="NadD/NMNAT"/>
</dbReference>
<feature type="domain" description="Cytidyltransferase-like" evidence="11">
    <location>
        <begin position="5"/>
        <end position="162"/>
    </location>
</feature>
<keyword evidence="7" id="KW-0547">Nucleotide-binding</keyword>
<dbReference type="GO" id="GO:0004515">
    <property type="term" value="F:nicotinate-nucleotide adenylyltransferase activity"/>
    <property type="evidence" value="ECO:0007669"/>
    <property type="project" value="UniProtKB-EC"/>
</dbReference>
<keyword evidence="6 12" id="KW-0548">Nucleotidyltransferase</keyword>
<dbReference type="Gene3D" id="3.40.50.620">
    <property type="entry name" value="HUPs"/>
    <property type="match status" value="1"/>
</dbReference>
<keyword evidence="8" id="KW-0067">ATP-binding</keyword>
<keyword evidence="5 12" id="KW-0808">Transferase</keyword>
<comment type="catalytic activity">
    <reaction evidence="10">
        <text>nicotinate beta-D-ribonucleotide + ATP + H(+) = deamido-NAD(+) + diphosphate</text>
        <dbReference type="Rhea" id="RHEA:22860"/>
        <dbReference type="ChEBI" id="CHEBI:15378"/>
        <dbReference type="ChEBI" id="CHEBI:30616"/>
        <dbReference type="ChEBI" id="CHEBI:33019"/>
        <dbReference type="ChEBI" id="CHEBI:57502"/>
        <dbReference type="ChEBI" id="CHEBI:58437"/>
        <dbReference type="EC" id="2.7.7.18"/>
    </reaction>
</comment>
<dbReference type="Pfam" id="PF01467">
    <property type="entry name" value="CTP_transf_like"/>
    <property type="match status" value="1"/>
</dbReference>
<dbReference type="InterPro" id="IPR004821">
    <property type="entry name" value="Cyt_trans-like"/>
</dbReference>
<dbReference type="EMBL" id="CP032152">
    <property type="protein sequence ID" value="AXY67259.1"/>
    <property type="molecule type" value="Genomic_DNA"/>
</dbReference>
<dbReference type="EC" id="2.7.7.18" evidence="3"/>
<dbReference type="GO" id="GO:0009435">
    <property type="term" value="P:NAD+ biosynthetic process"/>
    <property type="evidence" value="ECO:0007669"/>
    <property type="project" value="UniProtKB-UniPathway"/>
</dbReference>
<evidence type="ECO:0000256" key="6">
    <source>
        <dbReference type="ARBA" id="ARBA00022695"/>
    </source>
</evidence>
<evidence type="ECO:0000259" key="11">
    <source>
        <dbReference type="Pfam" id="PF01467"/>
    </source>
</evidence>
<organism evidence="12 13">
    <name type="scientific">Thermosynechococcus sichuanensis E542</name>
    <dbReference type="NCBI Taxonomy" id="2016101"/>
    <lineage>
        <taxon>Bacteria</taxon>
        <taxon>Bacillati</taxon>
        <taxon>Cyanobacteriota</taxon>
        <taxon>Cyanophyceae</taxon>
        <taxon>Acaryochloridales</taxon>
        <taxon>Thermosynechococcaceae</taxon>
        <taxon>Thermosynechococcus</taxon>
        <taxon>Thermosynechococcus sichuanensis</taxon>
    </lineage>
</organism>
<dbReference type="GO" id="GO:0005524">
    <property type="term" value="F:ATP binding"/>
    <property type="evidence" value="ECO:0007669"/>
    <property type="project" value="UniProtKB-KW"/>
</dbReference>
<evidence type="ECO:0000256" key="8">
    <source>
        <dbReference type="ARBA" id="ARBA00022840"/>
    </source>
</evidence>
<evidence type="ECO:0000256" key="3">
    <source>
        <dbReference type="ARBA" id="ARBA00012389"/>
    </source>
</evidence>
<keyword evidence="9" id="KW-0520">NAD</keyword>
<evidence type="ECO:0000256" key="9">
    <source>
        <dbReference type="ARBA" id="ARBA00023027"/>
    </source>
</evidence>
<proteinExistence type="predicted"/>
<accession>A0A3B7M9F9</accession>
<dbReference type="InterPro" id="IPR014729">
    <property type="entry name" value="Rossmann-like_a/b/a_fold"/>
</dbReference>
<evidence type="ECO:0000256" key="7">
    <source>
        <dbReference type="ARBA" id="ARBA00022741"/>
    </source>
</evidence>
<comment type="pathway">
    <text evidence="2">Cofactor biosynthesis; NAD(+) biosynthesis; deamido-NAD(+) from nicotinate D-ribonucleotide: step 1/1.</text>
</comment>
<dbReference type="AlphaFoldDB" id="A0A3B7M9F9"/>
<dbReference type="SUPFAM" id="SSF52374">
    <property type="entry name" value="Nucleotidylyl transferase"/>
    <property type="match status" value="1"/>
</dbReference>
<sequence length="186" mass="21267">MTIALFGTSADPPTAAHGDILQWLSDRYDRVLVWAADNPFKGQQTPLPYRQTMLNLLVRSLNRPNVEHHPELSYPYTIHSVEQVKQQWPCEPLTLVVGSDVLAKLPQWYQAAQLLKQVKLLVLQRPGVIIDPKDWQAVRQLCPEMELANYRGPAVSSTTYRQQRDEQQLLPAIAQYIQQQGLYAQP</sequence>
<dbReference type="UniPathway" id="UPA00253">
    <property type="reaction ID" value="UER00332"/>
</dbReference>
<evidence type="ECO:0000313" key="13">
    <source>
        <dbReference type="Proteomes" id="UP000261812"/>
    </source>
</evidence>
<dbReference type="PANTHER" id="PTHR39321:SF3">
    <property type="entry name" value="PHOSPHOPANTETHEINE ADENYLYLTRANSFERASE"/>
    <property type="match status" value="1"/>
</dbReference>
<evidence type="ECO:0000256" key="5">
    <source>
        <dbReference type="ARBA" id="ARBA00022679"/>
    </source>
</evidence>
<gene>
    <name evidence="12" type="ORF">D3A95_01005</name>
</gene>
<keyword evidence="4" id="KW-0662">Pyridine nucleotide biosynthesis</keyword>
<name>A0A3B7M9F9_9CYAN</name>
<dbReference type="PANTHER" id="PTHR39321">
    <property type="entry name" value="NICOTINATE-NUCLEOTIDE ADENYLYLTRANSFERASE-RELATED"/>
    <property type="match status" value="1"/>
</dbReference>
<evidence type="ECO:0000256" key="4">
    <source>
        <dbReference type="ARBA" id="ARBA00022642"/>
    </source>
</evidence>
<keyword evidence="13" id="KW-1185">Reference proteome</keyword>
<evidence type="ECO:0000256" key="10">
    <source>
        <dbReference type="ARBA" id="ARBA00048721"/>
    </source>
</evidence>
<dbReference type="CDD" id="cd02165">
    <property type="entry name" value="NMNAT"/>
    <property type="match status" value="1"/>
</dbReference>
<dbReference type="NCBIfam" id="NF000842">
    <property type="entry name" value="PRK00071.2-1"/>
    <property type="match status" value="1"/>
</dbReference>
<dbReference type="RefSeq" id="WP_181495576.1">
    <property type="nucleotide sequence ID" value="NZ_CP032152.1"/>
</dbReference>
<protein>
    <recommendedName>
        <fullName evidence="3">nicotinate-nucleotide adenylyltransferase</fullName>
        <ecNumber evidence="3">2.7.7.18</ecNumber>
    </recommendedName>
</protein>
<reference evidence="13" key="1">
    <citation type="submission" date="2018-09" db="EMBL/GenBank/DDBJ databases">
        <title>Complete genome sequence of thermophilic cyanobacteria strain Thermosynechococcus elongatus PKUAC-SCTE542.</title>
        <authorList>
            <person name="Liang Y."/>
            <person name="Tang J."/>
            <person name="Daroch M."/>
        </authorList>
    </citation>
    <scope>NUCLEOTIDE SEQUENCE [LARGE SCALE GENOMIC DNA]</scope>
    <source>
        <strain evidence="13">E542</strain>
    </source>
</reference>
<dbReference type="Proteomes" id="UP000261812">
    <property type="component" value="Chromosome"/>
</dbReference>
<evidence type="ECO:0000313" key="12">
    <source>
        <dbReference type="EMBL" id="AXY67259.1"/>
    </source>
</evidence>
<evidence type="ECO:0000256" key="2">
    <source>
        <dbReference type="ARBA" id="ARBA00005019"/>
    </source>
</evidence>